<evidence type="ECO:0000313" key="2">
    <source>
        <dbReference type="Proteomes" id="UP000677436"/>
    </source>
</evidence>
<proteinExistence type="predicted"/>
<gene>
    <name evidence="1" type="ORF">JIR001_21760</name>
</gene>
<dbReference type="EMBL" id="AP024601">
    <property type="protein sequence ID" value="BCU82393.1"/>
    <property type="molecule type" value="Genomic_DNA"/>
</dbReference>
<name>A0A8D5UGQ6_9BACL</name>
<dbReference type="AlphaFoldDB" id="A0A8D5UGQ6"/>
<reference evidence="1" key="2">
    <citation type="journal article" date="2021" name="Microbiol. Resour. Announc.">
        <title>Complete Genome Sequence of Polycladomyces abyssicola JIR-001T, Isolated from Hemipelagic Sediment in Deep Seawater.</title>
        <authorList>
            <person name="Tsubouchi T."/>
            <person name="Kaneko Y."/>
        </authorList>
    </citation>
    <scope>NUCLEOTIDE SEQUENCE</scope>
    <source>
        <strain evidence="1">JIR-001</strain>
    </source>
</reference>
<dbReference type="RefSeq" id="WP_212772735.1">
    <property type="nucleotide sequence ID" value="NZ_AP024601.1"/>
</dbReference>
<evidence type="ECO:0000313" key="1">
    <source>
        <dbReference type="EMBL" id="BCU82393.1"/>
    </source>
</evidence>
<protein>
    <submittedName>
        <fullName evidence="1">Uncharacterized protein</fullName>
    </submittedName>
</protein>
<sequence length="92" mass="10993">MMHPFSSYEAYIERYKMFWSEEGDGRPPILSEAEFRKKFQLLRESYRTYWEMIRSGQESEAAHYYLNVINPLENELAIADGADNFLLDDENQ</sequence>
<organism evidence="1 2">
    <name type="scientific">Polycladomyces abyssicola</name>
    <dbReference type="NCBI Taxonomy" id="1125966"/>
    <lineage>
        <taxon>Bacteria</taxon>
        <taxon>Bacillati</taxon>
        <taxon>Bacillota</taxon>
        <taxon>Bacilli</taxon>
        <taxon>Bacillales</taxon>
        <taxon>Thermoactinomycetaceae</taxon>
        <taxon>Polycladomyces</taxon>
    </lineage>
</organism>
<reference evidence="1" key="1">
    <citation type="journal article" date="2013" name="Int. J. Syst. Evol. Microbiol.">
        <title>Polycladomyces abyssicola gen. nov., sp. nov., a thermophilic filamentous bacterium isolated from hemipelagic sediment.</title>
        <authorList>
            <person name="Tsubouchi T."/>
            <person name="Shimane Y."/>
            <person name="Mori K."/>
            <person name="Usui K."/>
            <person name="Hiraki T."/>
            <person name="Tame A."/>
            <person name="Uematsu K."/>
            <person name="Maruyama T."/>
            <person name="Hatada Y."/>
        </authorList>
    </citation>
    <scope>NUCLEOTIDE SEQUENCE</scope>
    <source>
        <strain evidence="1">JIR-001</strain>
    </source>
</reference>
<dbReference type="Proteomes" id="UP000677436">
    <property type="component" value="Chromosome"/>
</dbReference>
<dbReference type="KEGG" id="pabs:JIR001_21760"/>
<keyword evidence="2" id="KW-1185">Reference proteome</keyword>
<accession>A0A8D5UGQ6</accession>